<protein>
    <submittedName>
        <fullName evidence="3">Ig-like domain-containing protein</fullName>
    </submittedName>
</protein>
<dbReference type="Gene3D" id="2.60.120.260">
    <property type="entry name" value="Galactose-binding domain-like"/>
    <property type="match status" value="1"/>
</dbReference>
<dbReference type="InterPro" id="IPR003343">
    <property type="entry name" value="Big_2"/>
</dbReference>
<dbReference type="InterPro" id="IPR008964">
    <property type="entry name" value="Invasin/intimin_cell_adhesion"/>
</dbReference>
<dbReference type="InterPro" id="IPR015943">
    <property type="entry name" value="WD40/YVTN_repeat-like_dom_sf"/>
</dbReference>
<dbReference type="Gene3D" id="2.130.10.10">
    <property type="entry name" value="YVTN repeat-like/Quinoprotein amine dehydrogenase"/>
    <property type="match status" value="1"/>
</dbReference>
<dbReference type="RefSeq" id="WP_379285432.1">
    <property type="nucleotide sequence ID" value="NZ_JBHTIU010000001.1"/>
</dbReference>
<dbReference type="SUPFAM" id="SSF50969">
    <property type="entry name" value="YVTN repeat-like/Quinoprotein amine dehydrogenase"/>
    <property type="match status" value="1"/>
</dbReference>
<keyword evidence="4" id="KW-1185">Reference proteome</keyword>
<dbReference type="SUPFAM" id="SSF63829">
    <property type="entry name" value="Calcium-dependent phosphotriesterase"/>
    <property type="match status" value="1"/>
</dbReference>
<dbReference type="Proteomes" id="UP001597120">
    <property type="component" value="Unassembled WGS sequence"/>
</dbReference>
<feature type="chain" id="PRO_5046164975" evidence="1">
    <location>
        <begin position="21"/>
        <end position="1161"/>
    </location>
</feature>
<feature type="signal peptide" evidence="1">
    <location>
        <begin position="1"/>
        <end position="20"/>
    </location>
</feature>
<dbReference type="Pfam" id="PF02368">
    <property type="entry name" value="Big_2"/>
    <property type="match status" value="1"/>
</dbReference>
<dbReference type="InterPro" id="IPR054604">
    <property type="entry name" value="SbsC_Big-like"/>
</dbReference>
<evidence type="ECO:0000256" key="1">
    <source>
        <dbReference type="SAM" id="SignalP"/>
    </source>
</evidence>
<reference evidence="4" key="1">
    <citation type="journal article" date="2019" name="Int. J. Syst. Evol. Microbiol.">
        <title>The Global Catalogue of Microorganisms (GCM) 10K type strain sequencing project: providing services to taxonomists for standard genome sequencing and annotation.</title>
        <authorList>
            <consortium name="The Broad Institute Genomics Platform"/>
            <consortium name="The Broad Institute Genome Sequencing Center for Infectious Disease"/>
            <person name="Wu L."/>
            <person name="Ma J."/>
        </authorList>
    </citation>
    <scope>NUCLEOTIDE SEQUENCE [LARGE SCALE GENOMIC DNA]</scope>
    <source>
        <strain evidence="4">CCUG 57263</strain>
    </source>
</reference>
<dbReference type="SMART" id="SM00635">
    <property type="entry name" value="BID_2"/>
    <property type="match status" value="2"/>
</dbReference>
<dbReference type="InterPro" id="IPR011044">
    <property type="entry name" value="Quino_amine_DH_bsu"/>
</dbReference>
<evidence type="ECO:0000313" key="4">
    <source>
        <dbReference type="Proteomes" id="UP001597120"/>
    </source>
</evidence>
<comment type="caution">
    <text evidence="3">The sequence shown here is derived from an EMBL/GenBank/DDBJ whole genome shotgun (WGS) entry which is preliminary data.</text>
</comment>
<dbReference type="Gene3D" id="2.60.40.1080">
    <property type="match status" value="2"/>
</dbReference>
<organism evidence="3 4">
    <name type="scientific">Paenibacillus residui</name>
    <dbReference type="NCBI Taxonomy" id="629724"/>
    <lineage>
        <taxon>Bacteria</taxon>
        <taxon>Bacillati</taxon>
        <taxon>Bacillota</taxon>
        <taxon>Bacilli</taxon>
        <taxon>Bacillales</taxon>
        <taxon>Paenibacillaceae</taxon>
        <taxon>Paenibacillus</taxon>
    </lineage>
</organism>
<feature type="domain" description="BIG2" evidence="2">
    <location>
        <begin position="982"/>
        <end position="1063"/>
    </location>
</feature>
<evidence type="ECO:0000313" key="3">
    <source>
        <dbReference type="EMBL" id="MFD0867659.1"/>
    </source>
</evidence>
<gene>
    <name evidence="3" type="ORF">ACFQ03_00675</name>
</gene>
<evidence type="ECO:0000259" key="2">
    <source>
        <dbReference type="SMART" id="SM00635"/>
    </source>
</evidence>
<proteinExistence type="predicted"/>
<accession>A0ABW3D476</accession>
<name>A0ABW3D476_9BACL</name>
<feature type="domain" description="BIG2" evidence="2">
    <location>
        <begin position="1075"/>
        <end position="1156"/>
    </location>
</feature>
<dbReference type="Pfam" id="PF22359">
    <property type="entry name" value="Big-like"/>
    <property type="match status" value="1"/>
</dbReference>
<dbReference type="EMBL" id="JBHTIU010000001">
    <property type="protein sequence ID" value="MFD0867659.1"/>
    <property type="molecule type" value="Genomic_DNA"/>
</dbReference>
<sequence length="1161" mass="127531">MKKVLLVCWVLMLFCSLAFPMPSLLAQSAGEPAVLEDELPAGTTILEPVQTGTLHANMLENAGFEVPSSDGTIPGWMIGEGGDKSFGLSSAEGTFMEGKRSLRISGSGGEQASWLYSKPVRVTSGQLIKASGHFQVRQGKLHYAIQAYSSADQAPELFAKQSIQTLESDGHNEWLQSELSMTVPEGAEYIRVVLGTVPGESAEAYVDQMNVDAGVSFDMTDWGPPIETVVNSRAVFTQENGRNIMYMNLNGSSAHLAKIDLDSLTLLDQVVLPDTLIRALALGADGNVYIVGYSSGKLMKYDVQSSTVEVLTNIMAGHNAFDMVATPDGKLYGGTYSRLEDDFGRAFEYDIYTGKFTDLGVVRNGMKYIHSIAYDEVHDAVYFGLATDAYIRKYDRKQGQWSGEFIPLLYDGKNFTDLYKYTFDLDAIDGLVYARLSQLKIPGAGTSVVDLVLDSASNDEVIGTFPNNQAREVSPSRDGKVYFQYYTNYNGVNGRWLAYYDLEDLQVHLVQNPEPVRMEGQYNEFSILSLNREEYPGDTFVGLSAEGVLFTYNFETGRTETKLLPVLAEAGTIHSTGSANNGTIYMSGYTSTGYAMFDPAERKLTQFTSRTVGAGNYLYQGEMFIPYGEDQVLIPVYPGVIMHQFDPKKPWNLKDTSQPLNPVRLFGLDQAGPDKQERAYGGEVITRNGNETLAIVTTPARDTRTGQLVFYTTATKNVERYQPILNQSLVSMAYKDGMIYGGSSVWNSYGDTEENEPEAKMFIWDVEQNVKVKEFVPVPGKKAVTKLIVGPDGNIWGFAEGNLFIYDIERGEVVYNEPKFDIAYSSITFRDAFLEIGPDGNIYGTISGRLFMIDPETKNVYLIDPRGKRYLTQDNRGNLFMMGEGQHLLQVASSMASSADLINVKVNGEFIEGFDPDQLEYSITISTGGTESVVLEPVAKAGDAARITLTPVGQLPGTAEIHVQSADGLHEKIYRLHLSSANAAGLRLDADTYRLRVGEKHSTVVYAVYGDGREIEVTGLSQFKSSRPTVADVDENGVVTAYSAGTAQITARHGELETAATVTVTESGGPNPEPVLRSMEFQARKYKLRVGEQQRAEVIAVYSDGSRLEITDKVEFVNPSPEVAEIDTNGVLTGKAKGKTQITARYQTLSASVEVMVKKEK</sequence>
<dbReference type="SUPFAM" id="SSF49373">
    <property type="entry name" value="Invasin/intimin cell-adhesion fragments"/>
    <property type="match status" value="2"/>
</dbReference>
<keyword evidence="1" id="KW-0732">Signal</keyword>